<dbReference type="eggNOG" id="COG0295">
    <property type="taxonomic scope" value="Bacteria"/>
</dbReference>
<comment type="caution">
    <text evidence="17">The sequence shown here is derived from an EMBL/GenBank/DDBJ whole genome shotgun (WGS) entry which is preliminary data.</text>
</comment>
<evidence type="ECO:0000256" key="3">
    <source>
        <dbReference type="ARBA" id="ARBA00006576"/>
    </source>
</evidence>
<evidence type="ECO:0000256" key="8">
    <source>
        <dbReference type="ARBA" id="ARBA00022833"/>
    </source>
</evidence>
<feature type="binding site" evidence="14">
    <location>
        <position position="91"/>
    </location>
    <ligand>
        <name>Zn(2+)</name>
        <dbReference type="ChEBI" id="CHEBI:29105"/>
        <note>catalytic</note>
    </ligand>
</feature>
<dbReference type="EMBL" id="ABCC02000021">
    <property type="protein sequence ID" value="EDP17784.1"/>
    <property type="molecule type" value="Genomic_DNA"/>
</dbReference>
<evidence type="ECO:0000256" key="10">
    <source>
        <dbReference type="ARBA" id="ARBA00049252"/>
    </source>
</evidence>
<dbReference type="Gene3D" id="3.40.140.10">
    <property type="entry name" value="Cytidine Deaminase, domain 2"/>
    <property type="match status" value="1"/>
</dbReference>
<sequence>MFKGLAYIIMVAEQQAGAGLEAVSEGPVPGPGRRRRGNLERELLIQTALDGLGRSYAPYSHFHVSAALLCRDGKVYTGNNIENAAYSPGICAERCAFAKAVSEGEREFEAIVICGGPDGKAGDYCPPCGVCRQVMREFCNPDSFCIILAKSAEEYREYTLAQLLPESFGPDHLGGA</sequence>
<evidence type="ECO:0000256" key="13">
    <source>
        <dbReference type="PIRSR" id="PIRSR606262-2"/>
    </source>
</evidence>
<dbReference type="AlphaFoldDB" id="A8RMU1"/>
<evidence type="ECO:0000256" key="14">
    <source>
        <dbReference type="PIRSR" id="PIRSR606262-3"/>
    </source>
</evidence>
<dbReference type="InterPro" id="IPR002125">
    <property type="entry name" value="CMP_dCMP_dom"/>
</dbReference>
<keyword evidence="6 14" id="KW-0479">Metal-binding</keyword>
<dbReference type="PROSITE" id="PS51747">
    <property type="entry name" value="CYT_DCMP_DEAMINASES_2"/>
    <property type="match status" value="1"/>
</dbReference>
<evidence type="ECO:0000313" key="17">
    <source>
        <dbReference type="EMBL" id="EDP17784.1"/>
    </source>
</evidence>
<dbReference type="NCBIfam" id="NF004064">
    <property type="entry name" value="PRK05578.1"/>
    <property type="match status" value="1"/>
</dbReference>
<comment type="catalytic activity">
    <reaction evidence="10 15">
        <text>2'-deoxycytidine + H2O + H(+) = 2'-deoxyuridine + NH4(+)</text>
        <dbReference type="Rhea" id="RHEA:13433"/>
        <dbReference type="ChEBI" id="CHEBI:15377"/>
        <dbReference type="ChEBI" id="CHEBI:15378"/>
        <dbReference type="ChEBI" id="CHEBI:15698"/>
        <dbReference type="ChEBI" id="CHEBI:16450"/>
        <dbReference type="ChEBI" id="CHEBI:28938"/>
        <dbReference type="EC" id="3.5.4.5"/>
    </reaction>
</comment>
<dbReference type="HOGENOM" id="CLU_097262_1_1_9"/>
<evidence type="ECO:0000256" key="5">
    <source>
        <dbReference type="ARBA" id="ARBA00018266"/>
    </source>
</evidence>
<evidence type="ECO:0000259" key="16">
    <source>
        <dbReference type="PROSITE" id="PS51747"/>
    </source>
</evidence>
<evidence type="ECO:0000313" key="18">
    <source>
        <dbReference type="Proteomes" id="UP000005396"/>
    </source>
</evidence>
<feature type="domain" description="CMP/dCMP-type deaminase" evidence="16">
    <location>
        <begin position="39"/>
        <end position="171"/>
    </location>
</feature>
<organism evidence="17 18">
    <name type="scientific">Enterocloster bolteae (strain ATCC BAA-613 / DSM 15670 / CCUG 46953 / JCM 12243 / WAL 16351)</name>
    <name type="common">Clostridium bolteae</name>
    <dbReference type="NCBI Taxonomy" id="411902"/>
    <lineage>
        <taxon>Bacteria</taxon>
        <taxon>Bacillati</taxon>
        <taxon>Bacillota</taxon>
        <taxon>Clostridia</taxon>
        <taxon>Lachnospirales</taxon>
        <taxon>Lachnospiraceae</taxon>
        <taxon>Enterocloster</taxon>
    </lineage>
</organism>
<dbReference type="GO" id="GO:0072527">
    <property type="term" value="P:pyrimidine-containing compound metabolic process"/>
    <property type="evidence" value="ECO:0007669"/>
    <property type="project" value="UniProtKB-ARBA"/>
</dbReference>
<dbReference type="Pfam" id="PF00383">
    <property type="entry name" value="dCMP_cyt_deam_1"/>
    <property type="match status" value="1"/>
</dbReference>
<accession>A8RMU1</accession>
<keyword evidence="8 14" id="KW-0862">Zinc</keyword>
<dbReference type="FunFam" id="3.40.140.10:FF:000008">
    <property type="entry name" value="Cytidine deaminase"/>
    <property type="match status" value="1"/>
</dbReference>
<dbReference type="GO" id="GO:0008270">
    <property type="term" value="F:zinc ion binding"/>
    <property type="evidence" value="ECO:0007669"/>
    <property type="project" value="UniProtKB-UniRule"/>
</dbReference>
<comment type="catalytic activity">
    <reaction evidence="11 15">
        <text>cytidine + H2O + H(+) = uridine + NH4(+)</text>
        <dbReference type="Rhea" id="RHEA:16069"/>
        <dbReference type="ChEBI" id="CHEBI:15377"/>
        <dbReference type="ChEBI" id="CHEBI:15378"/>
        <dbReference type="ChEBI" id="CHEBI:16704"/>
        <dbReference type="ChEBI" id="CHEBI:17562"/>
        <dbReference type="ChEBI" id="CHEBI:28938"/>
        <dbReference type="EC" id="3.5.4.5"/>
    </reaction>
</comment>
<dbReference type="InterPro" id="IPR050202">
    <property type="entry name" value="Cyt/Deoxycyt_deaminase"/>
</dbReference>
<dbReference type="GO" id="GO:0004126">
    <property type="term" value="F:cytidine deaminase activity"/>
    <property type="evidence" value="ECO:0007669"/>
    <property type="project" value="UniProtKB-UniRule"/>
</dbReference>
<dbReference type="SUPFAM" id="SSF53927">
    <property type="entry name" value="Cytidine deaminase-like"/>
    <property type="match status" value="1"/>
</dbReference>
<feature type="binding site" evidence="14">
    <location>
        <position position="128"/>
    </location>
    <ligand>
        <name>Zn(2+)</name>
        <dbReference type="ChEBI" id="CHEBI:29105"/>
        <note>catalytic</note>
    </ligand>
</feature>
<comment type="cofactor">
    <cofactor evidence="1 14 15">
        <name>Zn(2+)</name>
        <dbReference type="ChEBI" id="CHEBI:29105"/>
    </cofactor>
</comment>
<evidence type="ECO:0000256" key="12">
    <source>
        <dbReference type="PIRSR" id="PIRSR606262-1"/>
    </source>
</evidence>
<reference evidence="17 18" key="2">
    <citation type="submission" date="2007-09" db="EMBL/GenBank/DDBJ databases">
        <title>Draft genome sequence of Clostridium bolteae (ATCC BAA-613).</title>
        <authorList>
            <person name="Sudarsanam P."/>
            <person name="Ley R."/>
            <person name="Guruge J."/>
            <person name="Turnbaugh P.J."/>
            <person name="Mahowald M."/>
            <person name="Liep D."/>
            <person name="Gordon J."/>
        </authorList>
    </citation>
    <scope>NUCLEOTIDE SEQUENCE [LARGE SCALE GENOMIC DNA]</scope>
    <source>
        <strain evidence="18">ATCC BAA-613 / DSM 15670 / CCUG 46953 / JCM 12243 / WAL 16351</strain>
    </source>
</reference>
<feature type="active site" description="Proton donor" evidence="12">
    <location>
        <position position="93"/>
    </location>
</feature>
<comment type="function">
    <text evidence="2 15">This enzyme scavenges exogenous and endogenous cytidine and 2'-deoxycytidine for UMP synthesis.</text>
</comment>
<evidence type="ECO:0000256" key="6">
    <source>
        <dbReference type="ARBA" id="ARBA00022723"/>
    </source>
</evidence>
<comment type="similarity">
    <text evidence="3 15">Belongs to the cytidine and deoxycytidylate deaminase family.</text>
</comment>
<reference evidence="17 18" key="1">
    <citation type="submission" date="2007-08" db="EMBL/GenBank/DDBJ databases">
        <authorList>
            <person name="Fulton L."/>
            <person name="Clifton S."/>
            <person name="Fulton B."/>
            <person name="Xu J."/>
            <person name="Minx P."/>
            <person name="Pepin K.H."/>
            <person name="Johnson M."/>
            <person name="Thiruvilangam P."/>
            <person name="Bhonagiri V."/>
            <person name="Nash W.E."/>
            <person name="Mardis E.R."/>
            <person name="Wilson R.K."/>
        </authorList>
    </citation>
    <scope>NUCLEOTIDE SEQUENCE [LARGE SCALE GENOMIC DNA]</scope>
    <source>
        <strain evidence="18">ATCC BAA-613 / DSM 15670 / CCUG 46953 / JCM 12243 / WAL 16351</strain>
    </source>
</reference>
<evidence type="ECO:0000256" key="4">
    <source>
        <dbReference type="ARBA" id="ARBA00012783"/>
    </source>
</evidence>
<dbReference type="CDD" id="cd01283">
    <property type="entry name" value="cytidine_deaminase"/>
    <property type="match status" value="1"/>
</dbReference>
<gene>
    <name evidence="17" type="ORF">CLOBOL_02026</name>
</gene>
<dbReference type="EC" id="3.5.4.5" evidence="4 15"/>
<proteinExistence type="inferred from homology"/>
<evidence type="ECO:0000256" key="2">
    <source>
        <dbReference type="ARBA" id="ARBA00003949"/>
    </source>
</evidence>
<dbReference type="Proteomes" id="UP000005396">
    <property type="component" value="Unassembled WGS sequence"/>
</dbReference>
<dbReference type="InterPro" id="IPR006262">
    <property type="entry name" value="Cyt_deam_tetra"/>
</dbReference>
<evidence type="ECO:0000256" key="9">
    <source>
        <dbReference type="ARBA" id="ARBA00032005"/>
    </source>
</evidence>
<feature type="binding site" evidence="13">
    <location>
        <begin position="80"/>
        <end position="86"/>
    </location>
    <ligand>
        <name>substrate</name>
    </ligand>
</feature>
<name>A8RMU1_ENTBW</name>
<evidence type="ECO:0000256" key="7">
    <source>
        <dbReference type="ARBA" id="ARBA00022801"/>
    </source>
</evidence>
<dbReference type="NCBIfam" id="TIGR01354">
    <property type="entry name" value="cyt_deam_tetra"/>
    <property type="match status" value="1"/>
</dbReference>
<dbReference type="GO" id="GO:0005829">
    <property type="term" value="C:cytosol"/>
    <property type="evidence" value="ECO:0007669"/>
    <property type="project" value="TreeGrafter"/>
</dbReference>
<dbReference type="PaxDb" id="411902-CLOBOL_02026"/>
<evidence type="ECO:0000256" key="1">
    <source>
        <dbReference type="ARBA" id="ARBA00001947"/>
    </source>
</evidence>
<keyword evidence="7 15" id="KW-0378">Hydrolase</keyword>
<evidence type="ECO:0000256" key="15">
    <source>
        <dbReference type="RuleBase" id="RU364006"/>
    </source>
</evidence>
<feature type="binding site" evidence="14">
    <location>
        <position position="131"/>
    </location>
    <ligand>
        <name>Zn(2+)</name>
        <dbReference type="ChEBI" id="CHEBI:29105"/>
        <note>catalytic</note>
    </ligand>
</feature>
<dbReference type="InterPro" id="IPR016193">
    <property type="entry name" value="Cytidine_deaminase-like"/>
</dbReference>
<dbReference type="PANTHER" id="PTHR11644:SF2">
    <property type="entry name" value="CYTIDINE DEAMINASE"/>
    <property type="match status" value="1"/>
</dbReference>
<dbReference type="PANTHER" id="PTHR11644">
    <property type="entry name" value="CYTIDINE DEAMINASE"/>
    <property type="match status" value="1"/>
</dbReference>
<evidence type="ECO:0000256" key="11">
    <source>
        <dbReference type="ARBA" id="ARBA00049558"/>
    </source>
</evidence>
<protein>
    <recommendedName>
        <fullName evidence="5 15">Cytidine deaminase</fullName>
        <ecNumber evidence="4 15">3.5.4.5</ecNumber>
    </recommendedName>
    <alternativeName>
        <fullName evidence="9 15">Cytidine aminohydrolase</fullName>
    </alternativeName>
</protein>
<dbReference type="GO" id="GO:0055086">
    <property type="term" value="P:nucleobase-containing small molecule metabolic process"/>
    <property type="evidence" value="ECO:0007669"/>
    <property type="project" value="UniProtKB-ARBA"/>
</dbReference>